<dbReference type="SUPFAM" id="SSF53474">
    <property type="entry name" value="alpha/beta-Hydrolases"/>
    <property type="match status" value="1"/>
</dbReference>
<feature type="transmembrane region" description="Helical" evidence="3">
    <location>
        <begin position="12"/>
        <end position="30"/>
    </location>
</feature>
<evidence type="ECO:0000259" key="4">
    <source>
        <dbReference type="Pfam" id="PF07859"/>
    </source>
</evidence>
<evidence type="ECO:0000256" key="2">
    <source>
        <dbReference type="SAM" id="MobiDB-lite"/>
    </source>
</evidence>
<dbReference type="PANTHER" id="PTHR23024:SF610">
    <property type="entry name" value="ALPHA_BETA HYDROLASE FOLD-3 DOMAIN-CONTAINING PROTEIN"/>
    <property type="match status" value="1"/>
</dbReference>
<proteinExistence type="predicted"/>
<evidence type="ECO:0000313" key="5">
    <source>
        <dbReference type="EMBL" id="GJN29303.1"/>
    </source>
</evidence>
<dbReference type="InterPro" id="IPR033140">
    <property type="entry name" value="Lipase_GDXG_put_SER_AS"/>
</dbReference>
<organism evidence="5 6">
    <name type="scientific">Eleusine coracana subsp. coracana</name>
    <dbReference type="NCBI Taxonomy" id="191504"/>
    <lineage>
        <taxon>Eukaryota</taxon>
        <taxon>Viridiplantae</taxon>
        <taxon>Streptophyta</taxon>
        <taxon>Embryophyta</taxon>
        <taxon>Tracheophyta</taxon>
        <taxon>Spermatophyta</taxon>
        <taxon>Magnoliopsida</taxon>
        <taxon>Liliopsida</taxon>
        <taxon>Poales</taxon>
        <taxon>Poaceae</taxon>
        <taxon>PACMAD clade</taxon>
        <taxon>Chloridoideae</taxon>
        <taxon>Cynodonteae</taxon>
        <taxon>Eleusininae</taxon>
        <taxon>Eleusine</taxon>
    </lineage>
</organism>
<sequence>MASKWRSCVRGLVSLTLPVLFLSSFLYLSTRQPSLDIAVREEAAASTLQVVVDRAAASTSANATVTTRDKVRSSDTAAVANEGGVARVDVADESSAATDAAATEEASDAKSRLAKPRDRSDGTALATAENSTSSDAADPVVFDFRPYVFVHKSGRVHRFHGTVTVPPGVDAATGVASTDATISTDVSARLYLPPLKRNGKQKKNKLPVLLYFHGGAFVIESPFSPLYHAFLNGLVAKVRAVVAVSVHYRLAPEHPLPAAYDDAWAALQWTASNCRSSSGPASLLADHGDPARIFLAGDSSGGNIAHNLAPVGSEPGERWAREGLEQTWKLVCGGRYGIDDPHVNPLAAPETWRGMAGERVLVTVAGRDNFRDRGVAYAEGTWRCT</sequence>
<reference evidence="5" key="2">
    <citation type="submission" date="2021-12" db="EMBL/GenBank/DDBJ databases">
        <title>Resequencing data analysis of finger millet.</title>
        <authorList>
            <person name="Hatakeyama M."/>
            <person name="Aluri S."/>
            <person name="Balachadran M.T."/>
            <person name="Sivarajan S.R."/>
            <person name="Poveda L."/>
            <person name="Shimizu-Inatsugi R."/>
            <person name="Schlapbach R."/>
            <person name="Sreeman S.M."/>
            <person name="Shimizu K.K."/>
        </authorList>
    </citation>
    <scope>NUCLEOTIDE SEQUENCE</scope>
</reference>
<feature type="domain" description="Alpha/beta hydrolase fold-3" evidence="4">
    <location>
        <begin position="319"/>
        <end position="379"/>
    </location>
</feature>
<keyword evidence="3" id="KW-0472">Membrane</keyword>
<dbReference type="EMBL" id="BQKI01000081">
    <property type="protein sequence ID" value="GJN29303.1"/>
    <property type="molecule type" value="Genomic_DNA"/>
</dbReference>
<protein>
    <recommendedName>
        <fullName evidence="4">Alpha/beta hydrolase fold-3 domain-containing protein</fullName>
    </recommendedName>
</protein>
<evidence type="ECO:0000256" key="1">
    <source>
        <dbReference type="PROSITE-ProRule" id="PRU10038"/>
    </source>
</evidence>
<accession>A0AAV5F3P9</accession>
<feature type="compositionally biased region" description="Low complexity" evidence="2">
    <location>
        <begin position="93"/>
        <end position="104"/>
    </location>
</feature>
<gene>
    <name evidence="5" type="primary">gb17520</name>
    <name evidence="5" type="ORF">PR202_gb17520</name>
</gene>
<feature type="region of interest" description="Disordered" evidence="2">
    <location>
        <begin position="90"/>
        <end position="131"/>
    </location>
</feature>
<keyword evidence="6" id="KW-1185">Reference proteome</keyword>
<reference evidence="5" key="1">
    <citation type="journal article" date="2018" name="DNA Res.">
        <title>Multiple hybrid de novo genome assembly of finger millet, an orphan allotetraploid crop.</title>
        <authorList>
            <person name="Hatakeyama M."/>
            <person name="Aluri S."/>
            <person name="Balachadran M.T."/>
            <person name="Sivarajan S.R."/>
            <person name="Patrignani A."/>
            <person name="Gruter S."/>
            <person name="Poveda L."/>
            <person name="Shimizu-Inatsugi R."/>
            <person name="Baeten J."/>
            <person name="Francoijs K.J."/>
            <person name="Nataraja K.N."/>
            <person name="Reddy Y.A.N."/>
            <person name="Phadnis S."/>
            <person name="Ravikumar R.L."/>
            <person name="Schlapbach R."/>
            <person name="Sreeman S.M."/>
            <person name="Shimizu K.K."/>
        </authorList>
    </citation>
    <scope>NUCLEOTIDE SEQUENCE</scope>
</reference>
<dbReference type="Gene3D" id="3.40.50.1820">
    <property type="entry name" value="alpha/beta hydrolase"/>
    <property type="match status" value="1"/>
</dbReference>
<dbReference type="GO" id="GO:0016787">
    <property type="term" value="F:hydrolase activity"/>
    <property type="evidence" value="ECO:0007669"/>
    <property type="project" value="InterPro"/>
</dbReference>
<dbReference type="AlphaFoldDB" id="A0AAV5F3P9"/>
<dbReference type="Pfam" id="PF07859">
    <property type="entry name" value="Abhydrolase_3"/>
    <property type="match status" value="2"/>
</dbReference>
<comment type="caution">
    <text evidence="5">The sequence shown here is derived from an EMBL/GenBank/DDBJ whole genome shotgun (WGS) entry which is preliminary data.</text>
</comment>
<evidence type="ECO:0000256" key="3">
    <source>
        <dbReference type="SAM" id="Phobius"/>
    </source>
</evidence>
<feature type="compositionally biased region" description="Basic and acidic residues" evidence="2">
    <location>
        <begin position="107"/>
        <end position="121"/>
    </location>
</feature>
<feature type="active site" evidence="1">
    <location>
        <position position="299"/>
    </location>
</feature>
<keyword evidence="3" id="KW-1133">Transmembrane helix</keyword>
<feature type="domain" description="Alpha/beta hydrolase fold-3" evidence="4">
    <location>
        <begin position="209"/>
        <end position="309"/>
    </location>
</feature>
<dbReference type="PANTHER" id="PTHR23024">
    <property type="entry name" value="ARYLACETAMIDE DEACETYLASE"/>
    <property type="match status" value="1"/>
</dbReference>
<dbReference type="InterPro" id="IPR013094">
    <property type="entry name" value="AB_hydrolase_3"/>
</dbReference>
<keyword evidence="3" id="KW-0812">Transmembrane</keyword>
<dbReference type="InterPro" id="IPR050466">
    <property type="entry name" value="Carboxylest/Gibb_receptor"/>
</dbReference>
<dbReference type="Proteomes" id="UP001054889">
    <property type="component" value="Unassembled WGS sequence"/>
</dbReference>
<name>A0AAV5F3P9_ELECO</name>
<dbReference type="InterPro" id="IPR029058">
    <property type="entry name" value="AB_hydrolase_fold"/>
</dbReference>
<evidence type="ECO:0000313" key="6">
    <source>
        <dbReference type="Proteomes" id="UP001054889"/>
    </source>
</evidence>
<dbReference type="PROSITE" id="PS01174">
    <property type="entry name" value="LIPASE_GDXG_SER"/>
    <property type="match status" value="1"/>
</dbReference>